<dbReference type="AlphaFoldDB" id="U4LS24"/>
<evidence type="ECO:0000256" key="1">
    <source>
        <dbReference type="SAM" id="MobiDB-lite"/>
    </source>
</evidence>
<sequence>MPEDKRLRLETWRTEIEARKSSIKQLEDNSRKELETEAEALRKRTEPAESAETMESLMQKMADSLYERIKRDEAERIQKRNQENFKAEQKQLKLQAEAVAAKAEEEKLQHWIQQCVVVELQRYHLTPRAFPEEVNEVVFTKFPRDAVSKAVLQENNLTYLERGEYIFVDQYLDEEMRKNLWEQYLQIQQTSTIISKLLVCEAALKEMDLSYTDLPMDFLVHEELRHEILQKLLSRTKIIGNHMKLLKDCFESIKLENFLEQKDIQYTEIDNKYYIIYSFLSSPEERRALKHALKNPGDRLNFISPEIAGSPCLSYVRLATCDFVDAAMGPSEFIALSTCLEPAKLLGTGHLDSTFDTQGHMDRGFQFLPVDEENQNLDVLDYVELAKRALGEKLISGSTDTGIDKEDASDTKGQDSVKNDVLAEKQRNTIHRKGFEEKDAAKSVIRANNIRDPTSNVSIYWNWNYRSCGWRPARISTGCSFQM</sequence>
<evidence type="ECO:0000313" key="4">
    <source>
        <dbReference type="Proteomes" id="UP000018144"/>
    </source>
</evidence>
<dbReference type="OrthoDB" id="5431154at2759"/>
<dbReference type="Proteomes" id="UP000018144">
    <property type="component" value="Unassembled WGS sequence"/>
</dbReference>
<accession>U4LS24</accession>
<protein>
    <recommendedName>
        <fullName evidence="2">DUF8035 domain-containing protein</fullName>
    </recommendedName>
</protein>
<evidence type="ECO:0000313" key="3">
    <source>
        <dbReference type="EMBL" id="CCX30101.1"/>
    </source>
</evidence>
<organism evidence="3 4">
    <name type="scientific">Pyronema omphalodes (strain CBS 100304)</name>
    <name type="common">Pyronema confluens</name>
    <dbReference type="NCBI Taxonomy" id="1076935"/>
    <lineage>
        <taxon>Eukaryota</taxon>
        <taxon>Fungi</taxon>
        <taxon>Dikarya</taxon>
        <taxon>Ascomycota</taxon>
        <taxon>Pezizomycotina</taxon>
        <taxon>Pezizomycetes</taxon>
        <taxon>Pezizales</taxon>
        <taxon>Pyronemataceae</taxon>
        <taxon>Pyronema</taxon>
    </lineage>
</organism>
<proteinExistence type="predicted"/>
<keyword evidence="4" id="KW-1185">Reference proteome</keyword>
<reference evidence="3 4" key="1">
    <citation type="journal article" date="2013" name="PLoS Genet.">
        <title>The genome and development-dependent transcriptomes of Pyronema confluens: a window into fungal evolution.</title>
        <authorList>
            <person name="Traeger S."/>
            <person name="Altegoer F."/>
            <person name="Freitag M."/>
            <person name="Gabaldon T."/>
            <person name="Kempken F."/>
            <person name="Kumar A."/>
            <person name="Marcet-Houben M."/>
            <person name="Poggeler S."/>
            <person name="Stajich J.E."/>
            <person name="Nowrousian M."/>
        </authorList>
    </citation>
    <scope>NUCLEOTIDE SEQUENCE [LARGE SCALE GENOMIC DNA]</scope>
    <source>
        <strain evidence="4">CBS 100304</strain>
        <tissue evidence="3">Vegetative mycelium</tissue>
    </source>
</reference>
<feature type="region of interest" description="Disordered" evidence="1">
    <location>
        <begin position="23"/>
        <end position="54"/>
    </location>
</feature>
<feature type="domain" description="DUF8035" evidence="2">
    <location>
        <begin position="140"/>
        <end position="181"/>
    </location>
</feature>
<evidence type="ECO:0000259" key="2">
    <source>
        <dbReference type="Pfam" id="PF26118"/>
    </source>
</evidence>
<dbReference type="InterPro" id="IPR058348">
    <property type="entry name" value="DUF8035"/>
</dbReference>
<dbReference type="Pfam" id="PF26118">
    <property type="entry name" value="DUF8035"/>
    <property type="match status" value="1"/>
</dbReference>
<dbReference type="EMBL" id="HF935418">
    <property type="protein sequence ID" value="CCX30101.1"/>
    <property type="molecule type" value="Genomic_DNA"/>
</dbReference>
<feature type="compositionally biased region" description="Basic and acidic residues" evidence="1">
    <location>
        <begin position="23"/>
        <end position="47"/>
    </location>
</feature>
<gene>
    <name evidence="3" type="ORF">PCON_08127</name>
</gene>
<name>U4LS24_PYROM</name>